<accession>A0A2S0HY95</accession>
<proteinExistence type="predicted"/>
<dbReference type="SUPFAM" id="SSF51261">
    <property type="entry name" value="Duplicated hybrid motif"/>
    <property type="match status" value="1"/>
</dbReference>
<dbReference type="CDD" id="cd12797">
    <property type="entry name" value="M23_peptidase"/>
    <property type="match status" value="1"/>
</dbReference>
<dbReference type="PANTHER" id="PTHR21666">
    <property type="entry name" value="PEPTIDASE-RELATED"/>
    <property type="match status" value="1"/>
</dbReference>
<dbReference type="Gene3D" id="2.70.70.10">
    <property type="entry name" value="Glucose Permease (Domain IIA)"/>
    <property type="match status" value="1"/>
</dbReference>
<dbReference type="InterPro" id="IPR011055">
    <property type="entry name" value="Dup_hybrid_motif"/>
</dbReference>
<dbReference type="Proteomes" id="UP000238442">
    <property type="component" value="Chromosome"/>
</dbReference>
<name>A0A2S0HY95_9FLAO</name>
<protein>
    <submittedName>
        <fullName evidence="4">Peptidase M23</fullName>
    </submittedName>
</protein>
<gene>
    <name evidence="4" type="ORF">C5O00_10560</name>
</gene>
<dbReference type="InterPro" id="IPR050570">
    <property type="entry name" value="Cell_wall_metabolism_enzyme"/>
</dbReference>
<dbReference type="GO" id="GO:0004222">
    <property type="term" value="F:metalloendopeptidase activity"/>
    <property type="evidence" value="ECO:0007669"/>
    <property type="project" value="TreeGrafter"/>
</dbReference>
<evidence type="ECO:0000256" key="1">
    <source>
        <dbReference type="SAM" id="SignalP"/>
    </source>
</evidence>
<dbReference type="Gene3D" id="3.10.450.590">
    <property type="match status" value="1"/>
</dbReference>
<evidence type="ECO:0000259" key="3">
    <source>
        <dbReference type="Pfam" id="PF13026"/>
    </source>
</evidence>
<evidence type="ECO:0000313" key="4">
    <source>
        <dbReference type="EMBL" id="AVI51580.1"/>
    </source>
</evidence>
<dbReference type="PANTHER" id="PTHR21666:SF285">
    <property type="entry name" value="M23 FAMILY METALLOPEPTIDASE"/>
    <property type="match status" value="1"/>
</dbReference>
<evidence type="ECO:0000259" key="2">
    <source>
        <dbReference type="Pfam" id="PF01551"/>
    </source>
</evidence>
<dbReference type="AlphaFoldDB" id="A0A2S0HY95"/>
<sequence>MKFYFMKYLIALLCTASLGLSAQTQAYVTAIENFQTSYNDHNAEQIFNMFAPLMQESVNLETTGQIVRSFQTRYGEMKSFEYKEKEGITETYIVHFEKGKQTMHITLNRDGKLSGLLFKPFTDSRPPKFERNSTALGLPFKGKWFTVWGGDTKAQNYHVNFPAQRRAFDFLILGKQNKTYERSGTRNEDYYAFGQPIYAVCDAVVYDVITGIDDNKPGDMNPAQPLGNAVILKTKNDEYIFYAHFEKETIKVEKGQEIKRGQFLGNCGNSGNSSEPHLHLHIQDGPDLYSDVGVKCYFDSIMVNGELKQDYSPIRLNVISPPEE</sequence>
<feature type="signal peptide" evidence="1">
    <location>
        <begin position="1"/>
        <end position="26"/>
    </location>
</feature>
<dbReference type="InterPro" id="IPR016047">
    <property type="entry name" value="M23ase_b-sheet_dom"/>
</dbReference>
<dbReference type="EMBL" id="CP027062">
    <property type="protein sequence ID" value="AVI51580.1"/>
    <property type="molecule type" value="Genomic_DNA"/>
</dbReference>
<dbReference type="InterPro" id="IPR024981">
    <property type="entry name" value="DUF3887"/>
</dbReference>
<dbReference type="KEGG" id="aue:C5O00_10560"/>
<dbReference type="Pfam" id="PF01551">
    <property type="entry name" value="Peptidase_M23"/>
    <property type="match status" value="1"/>
</dbReference>
<reference evidence="4 5" key="1">
    <citation type="submission" date="2018-02" db="EMBL/GenBank/DDBJ databases">
        <title>Genomic analysis of the strain RR4-38 isolated from a seawater recirculating aquaculture system.</title>
        <authorList>
            <person name="Kim Y.-S."/>
            <person name="Jang Y.H."/>
            <person name="Kim K.-H."/>
        </authorList>
    </citation>
    <scope>NUCLEOTIDE SEQUENCE [LARGE SCALE GENOMIC DNA]</scope>
    <source>
        <strain evidence="4 5">RR4-38</strain>
    </source>
</reference>
<keyword evidence="1" id="KW-0732">Signal</keyword>
<feature type="chain" id="PRO_5015477959" evidence="1">
    <location>
        <begin position="27"/>
        <end position="324"/>
    </location>
</feature>
<evidence type="ECO:0000313" key="5">
    <source>
        <dbReference type="Proteomes" id="UP000238442"/>
    </source>
</evidence>
<feature type="domain" description="M23ase beta-sheet core" evidence="2">
    <location>
        <begin position="194"/>
        <end position="283"/>
    </location>
</feature>
<keyword evidence="5" id="KW-1185">Reference proteome</keyword>
<feature type="domain" description="DUF3887" evidence="3">
    <location>
        <begin position="32"/>
        <end position="116"/>
    </location>
</feature>
<dbReference type="Pfam" id="PF13026">
    <property type="entry name" value="DUF3887"/>
    <property type="match status" value="1"/>
</dbReference>
<organism evidence="4 5">
    <name type="scientific">Pukyongia salina</name>
    <dbReference type="NCBI Taxonomy" id="2094025"/>
    <lineage>
        <taxon>Bacteria</taxon>
        <taxon>Pseudomonadati</taxon>
        <taxon>Bacteroidota</taxon>
        <taxon>Flavobacteriia</taxon>
        <taxon>Flavobacteriales</taxon>
        <taxon>Flavobacteriaceae</taxon>
        <taxon>Pukyongia</taxon>
    </lineage>
</organism>